<evidence type="ECO:0000313" key="3">
    <source>
        <dbReference type="Proteomes" id="UP001195483"/>
    </source>
</evidence>
<dbReference type="AlphaFoldDB" id="A0AAE0TL87"/>
<evidence type="ECO:0000256" key="1">
    <source>
        <dbReference type="SAM" id="SignalP"/>
    </source>
</evidence>
<keyword evidence="1" id="KW-0732">Signal</keyword>
<dbReference type="Proteomes" id="UP001195483">
    <property type="component" value="Unassembled WGS sequence"/>
</dbReference>
<dbReference type="EMBL" id="JAEAOA010000858">
    <property type="protein sequence ID" value="KAK3611950.1"/>
    <property type="molecule type" value="Genomic_DNA"/>
</dbReference>
<reference evidence="2" key="1">
    <citation type="journal article" date="2021" name="Genome Biol. Evol.">
        <title>A High-Quality Reference Genome for a Parasitic Bivalve with Doubly Uniparental Inheritance (Bivalvia: Unionida).</title>
        <authorList>
            <person name="Smith C.H."/>
        </authorList>
    </citation>
    <scope>NUCLEOTIDE SEQUENCE</scope>
    <source>
        <strain evidence="2">CHS0354</strain>
    </source>
</reference>
<feature type="chain" id="PRO_5042253193" evidence="1">
    <location>
        <begin position="16"/>
        <end position="173"/>
    </location>
</feature>
<comment type="caution">
    <text evidence="2">The sequence shown here is derived from an EMBL/GenBank/DDBJ whole genome shotgun (WGS) entry which is preliminary data.</text>
</comment>
<evidence type="ECO:0000313" key="2">
    <source>
        <dbReference type="EMBL" id="KAK3611950.1"/>
    </source>
</evidence>
<accession>A0AAE0TL87</accession>
<keyword evidence="3" id="KW-1185">Reference proteome</keyword>
<name>A0AAE0TL87_9BIVA</name>
<reference evidence="2" key="3">
    <citation type="submission" date="2023-05" db="EMBL/GenBank/DDBJ databases">
        <authorList>
            <person name="Smith C.H."/>
        </authorList>
    </citation>
    <scope>NUCLEOTIDE SEQUENCE</scope>
    <source>
        <strain evidence="2">CHS0354</strain>
        <tissue evidence="2">Mantle</tissue>
    </source>
</reference>
<reference evidence="2" key="2">
    <citation type="journal article" date="2021" name="Genome Biol. Evol.">
        <title>Developing a high-quality reference genome for a parasitic bivalve with doubly uniparental inheritance (Bivalvia: Unionida).</title>
        <authorList>
            <person name="Smith C.H."/>
        </authorList>
    </citation>
    <scope>NUCLEOTIDE SEQUENCE</scope>
    <source>
        <strain evidence="2">CHS0354</strain>
        <tissue evidence="2">Mantle</tissue>
    </source>
</reference>
<protein>
    <submittedName>
        <fullName evidence="2">Uncharacterized protein</fullName>
    </submittedName>
</protein>
<feature type="signal peptide" evidence="1">
    <location>
        <begin position="1"/>
        <end position="15"/>
    </location>
</feature>
<gene>
    <name evidence="2" type="ORF">CHS0354_014025</name>
</gene>
<organism evidence="2 3">
    <name type="scientific">Potamilus streckersoni</name>
    <dbReference type="NCBI Taxonomy" id="2493646"/>
    <lineage>
        <taxon>Eukaryota</taxon>
        <taxon>Metazoa</taxon>
        <taxon>Spiralia</taxon>
        <taxon>Lophotrochozoa</taxon>
        <taxon>Mollusca</taxon>
        <taxon>Bivalvia</taxon>
        <taxon>Autobranchia</taxon>
        <taxon>Heteroconchia</taxon>
        <taxon>Palaeoheterodonta</taxon>
        <taxon>Unionida</taxon>
        <taxon>Unionoidea</taxon>
        <taxon>Unionidae</taxon>
        <taxon>Ambleminae</taxon>
        <taxon>Lampsilini</taxon>
        <taxon>Potamilus</taxon>
    </lineage>
</organism>
<proteinExistence type="predicted"/>
<sequence>MKNFVFMISLVIVQGSSLFEHELENYNGLKNEGSNALAVSTYFAQLNGDASDLKSQYSKNAIGTSPIHDKLQRQFTALDFFVPPLGIAHLIQYLRHGHSGNYNKKFKVVHPIDPIGELEDLFLAIHKIPEAIAREAAQFIPELMSLKFDLGGFVKCHDLQCNIIITQLGLLKL</sequence>